<evidence type="ECO:0000259" key="5">
    <source>
        <dbReference type="Pfam" id="PF23948"/>
    </source>
</evidence>
<keyword evidence="7" id="KW-1185">Reference proteome</keyword>
<dbReference type="PANTHER" id="PTHR19879:SF9">
    <property type="entry name" value="TRANSCRIPTION INITIATION FACTOR TFIID SUBUNIT 5"/>
    <property type="match status" value="1"/>
</dbReference>
<feature type="repeat" description="WD" evidence="3">
    <location>
        <begin position="1085"/>
        <end position="1126"/>
    </location>
</feature>
<dbReference type="PROSITE" id="PS00678">
    <property type="entry name" value="WD_REPEATS_1"/>
    <property type="match status" value="6"/>
</dbReference>
<keyword evidence="2" id="KW-0677">Repeat</keyword>
<evidence type="ECO:0000259" key="4">
    <source>
        <dbReference type="Pfam" id="PF05729"/>
    </source>
</evidence>
<organism evidence="6 7">
    <name type="scientific">Entomortierella chlamydospora</name>
    <dbReference type="NCBI Taxonomy" id="101097"/>
    <lineage>
        <taxon>Eukaryota</taxon>
        <taxon>Fungi</taxon>
        <taxon>Fungi incertae sedis</taxon>
        <taxon>Mucoromycota</taxon>
        <taxon>Mortierellomycotina</taxon>
        <taxon>Mortierellomycetes</taxon>
        <taxon>Mortierellales</taxon>
        <taxon>Mortierellaceae</taxon>
        <taxon>Entomortierella</taxon>
    </lineage>
</organism>
<dbReference type="Pfam" id="PF00400">
    <property type="entry name" value="WD40"/>
    <property type="match status" value="6"/>
</dbReference>
<dbReference type="InterPro" id="IPR007111">
    <property type="entry name" value="NACHT_NTPase"/>
</dbReference>
<feature type="repeat" description="WD" evidence="3">
    <location>
        <begin position="1043"/>
        <end position="1084"/>
    </location>
</feature>
<dbReference type="SMART" id="SM00320">
    <property type="entry name" value="WD40"/>
    <property type="match status" value="7"/>
</dbReference>
<sequence length="1292" mass="145802">MGQCLSCCKAKDPQYDTQTIFVKNVVLPVNQYAPPNRGGRFTTTLQLAYCLRLIHSSLISDEGLNEIEQKQQKDVSSDEDEKARIKAIPSDLIRAFIQDDLKRQNTVAEIVSLAAVLEKDDFKKLLQVFVDGINDSELLQVHLLDGLSQLIRNVSQEYIDSDDLVTILRLLHRRLMSTHKQSTEHTYRLALTLSNVLDSMVGSQVKGISSEQLSTPLNDCLNELQRSPDAYLVYQAAYTSQALIYINDDCLVLKTAVQRTGKLFQGALGMAWAVKSLNVAGIIEGLNNIQSGLTGARDTARLAKNTYKNAKSLIESGQGLLETLKDCFKQKSAWYPALRVLDRSILECRFADFEELVRKTPCRKELAFQWGLCQRLGEIAASNVWDIEIRKCAIDFLGELYRDDATWGPHAVVKQCVFCILSQLAKPGEHSTSSHANALLEKLGTNGDTKKKKLYQRCKINAAALYPLIFYLQPTESQLLDLIQNKPDVETPLRSLKNRRLKDPVVDVYIRPKGKSGPIATDDFDLMIRVQDFLKSNRKVFLLRGDPGAGKSTFSRTLETYLWNKFSNEESRVPLFIHLPLIENPDYNLITKQLQRLDFTENQIKELKEHHKFILICDGYDEIQQTKNLYDANQFNKPGEWQVQMVISCSTEYIGADYKNQFQPMEMNSEYNEQFEEAVIASFSKSQIQEYIERYVSLKTQQDVPSDDKDWRPEEYEQTLENIPDLYDLVANPFLLTLALKALPGLLDSSCKSSEELVTRIRLYDKFVSQWIERAEKRLRGMELSPCDKVSLRELSQSSFMDCCISYLKEFATEIYDYQGGKPVVSYLKYRNQEDWKKELFNNDKGRNLLREAIPLTRNAGQYQFIHKSVLEYGLSLVVWDPNEDYESMEPSSTTSRLLKSPLERISFIHHPSILEFLAERVRQQQFFEEQLHYIIKQPRTDENAGYAAVNAIAILDRAGIQFNGTNLQDIKTPGSNSSHGVFANSKGAQMTGAQLGELSCLQQCSEVRSCLFSPHDKIFAVGLSTSDINLYDTSGWKEILSLKGHGDCVNDLAFSSKSRQIASGSDDETVRLWEVDTGVCSQIMQGHSDLVKSVTYSPEGDQVASGSDDKTVRLWDVKNGNCIKTLEGHSGKVRCVVYSPKGNQIASGSDDNTARLWDVETGNCIKTLQGHRGRVRSIVYSPKGDRIASGSWDWTVRLWNVNTGECIQILQGHMDNVTSVAYSPKGDQIASGSWDQTVQLWDVGVGNCTHILQGHCGWVKSVAYSPGGDRVASGSWDRTVRLWDVNAGNCT</sequence>
<comment type="caution">
    <text evidence="6">The sequence shown here is derived from an EMBL/GenBank/DDBJ whole genome shotgun (WGS) entry which is preliminary data.</text>
</comment>
<dbReference type="Proteomes" id="UP000703661">
    <property type="component" value="Unassembled WGS sequence"/>
</dbReference>
<dbReference type="Pfam" id="PF23948">
    <property type="entry name" value="ARM_5"/>
    <property type="match status" value="1"/>
</dbReference>
<feature type="domain" description="NACHT" evidence="4">
    <location>
        <begin position="540"/>
        <end position="697"/>
    </location>
</feature>
<dbReference type="InterPro" id="IPR027417">
    <property type="entry name" value="P-loop_NTPase"/>
</dbReference>
<evidence type="ECO:0008006" key="8">
    <source>
        <dbReference type="Google" id="ProtNLM"/>
    </source>
</evidence>
<dbReference type="SUPFAM" id="SSF52540">
    <property type="entry name" value="P-loop containing nucleoside triphosphate hydrolases"/>
    <property type="match status" value="1"/>
</dbReference>
<dbReference type="InterPro" id="IPR001680">
    <property type="entry name" value="WD40_rpt"/>
</dbReference>
<dbReference type="SUPFAM" id="SSF48371">
    <property type="entry name" value="ARM repeat"/>
    <property type="match status" value="1"/>
</dbReference>
<dbReference type="SUPFAM" id="SSF50978">
    <property type="entry name" value="WD40 repeat-like"/>
    <property type="match status" value="1"/>
</dbReference>
<feature type="repeat" description="WD" evidence="3">
    <location>
        <begin position="1127"/>
        <end position="1168"/>
    </location>
</feature>
<gene>
    <name evidence="6" type="ORF">BGZ80_002018</name>
</gene>
<evidence type="ECO:0000256" key="2">
    <source>
        <dbReference type="ARBA" id="ARBA00022737"/>
    </source>
</evidence>
<feature type="repeat" description="WD" evidence="3">
    <location>
        <begin position="1211"/>
        <end position="1252"/>
    </location>
</feature>
<evidence type="ECO:0000313" key="7">
    <source>
        <dbReference type="Proteomes" id="UP000703661"/>
    </source>
</evidence>
<feature type="repeat" description="WD" evidence="3">
    <location>
        <begin position="1253"/>
        <end position="1292"/>
    </location>
</feature>
<dbReference type="InterPro" id="IPR016024">
    <property type="entry name" value="ARM-type_fold"/>
</dbReference>
<dbReference type="InterPro" id="IPR036322">
    <property type="entry name" value="WD40_repeat_dom_sf"/>
</dbReference>
<name>A0A9P6MQS2_9FUNG</name>
<dbReference type="EMBL" id="JAAAID010001486">
    <property type="protein sequence ID" value="KAG0009823.1"/>
    <property type="molecule type" value="Genomic_DNA"/>
</dbReference>
<dbReference type="Pfam" id="PF05729">
    <property type="entry name" value="NACHT"/>
    <property type="match status" value="1"/>
</dbReference>
<proteinExistence type="predicted"/>
<dbReference type="PRINTS" id="PR00320">
    <property type="entry name" value="GPROTEINBRPT"/>
</dbReference>
<dbReference type="InterPro" id="IPR015943">
    <property type="entry name" value="WD40/YVTN_repeat-like_dom_sf"/>
</dbReference>
<protein>
    <recommendedName>
        <fullName evidence="8">NACHT domain-containing protein</fullName>
    </recommendedName>
</protein>
<dbReference type="PROSITE" id="PS50082">
    <property type="entry name" value="WD_REPEATS_2"/>
    <property type="match status" value="6"/>
</dbReference>
<dbReference type="PROSITE" id="PS50294">
    <property type="entry name" value="WD_REPEATS_REGION"/>
    <property type="match status" value="6"/>
</dbReference>
<feature type="repeat" description="WD" evidence="3">
    <location>
        <begin position="1169"/>
        <end position="1210"/>
    </location>
</feature>
<dbReference type="Gene3D" id="3.40.50.300">
    <property type="entry name" value="P-loop containing nucleotide triphosphate hydrolases"/>
    <property type="match status" value="1"/>
</dbReference>
<reference evidence="6" key="1">
    <citation type="journal article" date="2020" name="Fungal Divers.">
        <title>Resolving the Mortierellaceae phylogeny through synthesis of multi-gene phylogenetics and phylogenomics.</title>
        <authorList>
            <person name="Vandepol N."/>
            <person name="Liber J."/>
            <person name="Desiro A."/>
            <person name="Na H."/>
            <person name="Kennedy M."/>
            <person name="Barry K."/>
            <person name="Grigoriev I.V."/>
            <person name="Miller A.N."/>
            <person name="O'Donnell K."/>
            <person name="Stajich J.E."/>
            <person name="Bonito G."/>
        </authorList>
    </citation>
    <scope>NUCLEOTIDE SEQUENCE</scope>
    <source>
        <strain evidence="6">NRRL 2769</strain>
    </source>
</reference>
<dbReference type="InterPro" id="IPR056251">
    <property type="entry name" value="Arm_rpt_dom"/>
</dbReference>
<dbReference type="CDD" id="cd00200">
    <property type="entry name" value="WD40"/>
    <property type="match status" value="1"/>
</dbReference>
<accession>A0A9P6MQS2</accession>
<dbReference type="Gene3D" id="2.130.10.10">
    <property type="entry name" value="YVTN repeat-like/Quinoprotein amine dehydrogenase"/>
    <property type="match status" value="2"/>
</dbReference>
<dbReference type="InterPro" id="IPR019775">
    <property type="entry name" value="WD40_repeat_CS"/>
</dbReference>
<feature type="domain" description="Arm-like repeat" evidence="5">
    <location>
        <begin position="74"/>
        <end position="451"/>
    </location>
</feature>
<keyword evidence="1 3" id="KW-0853">WD repeat</keyword>
<evidence type="ECO:0000313" key="6">
    <source>
        <dbReference type="EMBL" id="KAG0009823.1"/>
    </source>
</evidence>
<dbReference type="PANTHER" id="PTHR19879">
    <property type="entry name" value="TRANSCRIPTION INITIATION FACTOR TFIID"/>
    <property type="match status" value="1"/>
</dbReference>
<evidence type="ECO:0000256" key="1">
    <source>
        <dbReference type="ARBA" id="ARBA00022574"/>
    </source>
</evidence>
<evidence type="ECO:0000256" key="3">
    <source>
        <dbReference type="PROSITE-ProRule" id="PRU00221"/>
    </source>
</evidence>
<dbReference type="InterPro" id="IPR020472">
    <property type="entry name" value="WD40_PAC1"/>
</dbReference>